<name>A0A4Y2CNM2_ARAVE</name>
<organism evidence="1 2">
    <name type="scientific">Araneus ventricosus</name>
    <name type="common">Orbweaver spider</name>
    <name type="synonym">Epeira ventricosa</name>
    <dbReference type="NCBI Taxonomy" id="182803"/>
    <lineage>
        <taxon>Eukaryota</taxon>
        <taxon>Metazoa</taxon>
        <taxon>Ecdysozoa</taxon>
        <taxon>Arthropoda</taxon>
        <taxon>Chelicerata</taxon>
        <taxon>Arachnida</taxon>
        <taxon>Araneae</taxon>
        <taxon>Araneomorphae</taxon>
        <taxon>Entelegynae</taxon>
        <taxon>Araneoidea</taxon>
        <taxon>Araneidae</taxon>
        <taxon>Araneus</taxon>
    </lineage>
</organism>
<dbReference type="AlphaFoldDB" id="A0A4Y2CNM2"/>
<dbReference type="EMBL" id="BGPR01000222">
    <property type="protein sequence ID" value="GBM06022.1"/>
    <property type="molecule type" value="Genomic_DNA"/>
</dbReference>
<comment type="caution">
    <text evidence="1">The sequence shown here is derived from an EMBL/GenBank/DDBJ whole genome shotgun (WGS) entry which is preliminary data.</text>
</comment>
<dbReference type="Proteomes" id="UP000499080">
    <property type="component" value="Unassembled WGS sequence"/>
</dbReference>
<proteinExistence type="predicted"/>
<reference evidence="1 2" key="1">
    <citation type="journal article" date="2019" name="Sci. Rep.">
        <title>Orb-weaving spider Araneus ventricosus genome elucidates the spidroin gene catalogue.</title>
        <authorList>
            <person name="Kono N."/>
            <person name="Nakamura H."/>
            <person name="Ohtoshi R."/>
            <person name="Moran D.A.P."/>
            <person name="Shinohara A."/>
            <person name="Yoshida Y."/>
            <person name="Fujiwara M."/>
            <person name="Mori M."/>
            <person name="Tomita M."/>
            <person name="Arakawa K."/>
        </authorList>
    </citation>
    <scope>NUCLEOTIDE SEQUENCE [LARGE SCALE GENOMIC DNA]</scope>
</reference>
<keyword evidence="2" id="KW-1185">Reference proteome</keyword>
<gene>
    <name evidence="1" type="ORF">AVEN_49410_1</name>
</gene>
<protein>
    <submittedName>
        <fullName evidence="1">Uncharacterized protein</fullName>
    </submittedName>
</protein>
<sequence length="93" mass="10717">MKIRFKNQTSIKPVEEHLDRIDLNLFGFRLYSLNGSRRRFSSKSKRLVTSSHCDDGSRDVTRSGIQEYSGYCLREINVQSFMAQRGGGIQLTQ</sequence>
<evidence type="ECO:0000313" key="2">
    <source>
        <dbReference type="Proteomes" id="UP000499080"/>
    </source>
</evidence>
<evidence type="ECO:0000313" key="1">
    <source>
        <dbReference type="EMBL" id="GBM06022.1"/>
    </source>
</evidence>
<accession>A0A4Y2CNM2</accession>